<dbReference type="SUPFAM" id="SSF55347">
    <property type="entry name" value="Glyceraldehyde-3-phosphate dehydrogenase-like, C-terminal domain"/>
    <property type="match status" value="1"/>
</dbReference>
<dbReference type="OrthoDB" id="9815825at2"/>
<dbReference type="PANTHER" id="PTHR43249">
    <property type="entry name" value="UDP-N-ACETYL-2-AMINO-2-DEOXY-D-GLUCURONATE OXIDASE"/>
    <property type="match status" value="1"/>
</dbReference>
<protein>
    <submittedName>
        <fullName evidence="3">Oxidoreductase</fullName>
    </submittedName>
</protein>
<dbReference type="EMBL" id="CP003923">
    <property type="protein sequence ID" value="AIC95462.1"/>
    <property type="molecule type" value="Genomic_DNA"/>
</dbReference>
<proteinExistence type="predicted"/>
<sequence>MINVAIIGTGAICPSHINGYLEFNDSCKIVALCDIYPEKAKQTANEWNLDVAIYSDYKELVRQENVDLVSICTPPYTHADIAVKALNEGKHVIVEKPMASSLKECDVMNEAASRSGKILSVVAQNRFTSPMMKLKHVLETKLMGPILHTQVDSFWWRGHSYYDLWWRGTWEKEGGGCTLNHAVHHIDIFRWMNGLPTEITAMMSNVAHDNAEVEDLSIAIARYESGSLAQITSSVVHHGEEQQLIFQGKHARVSVPWRLKASTSLDNGFPLEDPVLEQQLQAAYDSKEDLIHEGHAGQIEDVLQAIEGKKDVLVNGYDGRQTLELITAIFESASLGKTVKLPLDNTSPFYSREGIVEKATHFYEKKASIENFEVNEITTGGNYESS</sequence>
<dbReference type="PANTHER" id="PTHR43249:SF1">
    <property type="entry name" value="D-GLUCOSIDE 3-DEHYDROGENASE"/>
    <property type="match status" value="1"/>
</dbReference>
<dbReference type="STRING" id="1246626.BleG1_2898"/>
<evidence type="ECO:0000313" key="3">
    <source>
        <dbReference type="EMBL" id="AIC95462.1"/>
    </source>
</evidence>
<dbReference type="InterPro" id="IPR052515">
    <property type="entry name" value="Gfo/Idh/MocA_Oxidoreductase"/>
</dbReference>
<dbReference type="GO" id="GO:0000166">
    <property type="term" value="F:nucleotide binding"/>
    <property type="evidence" value="ECO:0007669"/>
    <property type="project" value="InterPro"/>
</dbReference>
<dbReference type="Gene3D" id="3.30.360.10">
    <property type="entry name" value="Dihydrodipicolinate Reductase, domain 2"/>
    <property type="match status" value="1"/>
</dbReference>
<dbReference type="RefSeq" id="WP_038482324.1">
    <property type="nucleotide sequence ID" value="NZ_CP003923.1"/>
</dbReference>
<dbReference type="Proteomes" id="UP000027142">
    <property type="component" value="Chromosome"/>
</dbReference>
<feature type="domain" description="GFO/IDH/MocA-like oxidoreductase" evidence="2">
    <location>
        <begin position="132"/>
        <end position="252"/>
    </location>
</feature>
<reference evidence="3 4" key="1">
    <citation type="journal article" date="2014" name="Gene">
        <title>A comparative genomic analysis of the alkalitolerant soil bacterium Bacillus lehensis G1.</title>
        <authorList>
            <person name="Noor Y.M."/>
            <person name="Samsulrizal N.H."/>
            <person name="Jema'on N.A."/>
            <person name="Low K.O."/>
            <person name="Ramli A.N."/>
            <person name="Alias N.I."/>
            <person name="Damis S.I."/>
            <person name="Fuzi S.F."/>
            <person name="Isa M.N."/>
            <person name="Murad A.M."/>
            <person name="Raih M.F."/>
            <person name="Bakar F.D."/>
            <person name="Najimudin N."/>
            <person name="Mahadi N.M."/>
            <person name="Illias R.M."/>
        </authorList>
    </citation>
    <scope>NUCLEOTIDE SEQUENCE [LARGE SCALE GENOMIC DNA]</scope>
    <source>
        <strain evidence="3 4">G1</strain>
    </source>
</reference>
<dbReference type="Pfam" id="PF01408">
    <property type="entry name" value="GFO_IDH_MocA"/>
    <property type="match status" value="1"/>
</dbReference>
<accession>A0A060LZ38</accession>
<dbReference type="SUPFAM" id="SSF51735">
    <property type="entry name" value="NAD(P)-binding Rossmann-fold domains"/>
    <property type="match status" value="1"/>
</dbReference>
<dbReference type="Pfam" id="PF22725">
    <property type="entry name" value="GFO_IDH_MocA_C3"/>
    <property type="match status" value="1"/>
</dbReference>
<dbReference type="InterPro" id="IPR000683">
    <property type="entry name" value="Gfo/Idh/MocA-like_OxRdtase_N"/>
</dbReference>
<dbReference type="Gene3D" id="3.40.50.720">
    <property type="entry name" value="NAD(P)-binding Rossmann-like Domain"/>
    <property type="match status" value="1"/>
</dbReference>
<dbReference type="InterPro" id="IPR055170">
    <property type="entry name" value="GFO_IDH_MocA-like_dom"/>
</dbReference>
<dbReference type="KEGG" id="ble:BleG1_2898"/>
<evidence type="ECO:0000259" key="1">
    <source>
        <dbReference type="Pfam" id="PF01408"/>
    </source>
</evidence>
<dbReference type="eggNOG" id="COG0673">
    <property type="taxonomic scope" value="Bacteria"/>
</dbReference>
<evidence type="ECO:0000259" key="2">
    <source>
        <dbReference type="Pfam" id="PF22725"/>
    </source>
</evidence>
<dbReference type="HOGENOM" id="CLU_023194_1_0_9"/>
<dbReference type="PATRIC" id="fig|1246626.3.peg.2885"/>
<organism evidence="3 4">
    <name type="scientific">Shouchella lehensis G1</name>
    <dbReference type="NCBI Taxonomy" id="1246626"/>
    <lineage>
        <taxon>Bacteria</taxon>
        <taxon>Bacillati</taxon>
        <taxon>Bacillota</taxon>
        <taxon>Bacilli</taxon>
        <taxon>Bacillales</taxon>
        <taxon>Bacillaceae</taxon>
        <taxon>Shouchella</taxon>
    </lineage>
</organism>
<dbReference type="InterPro" id="IPR036291">
    <property type="entry name" value="NAD(P)-bd_dom_sf"/>
</dbReference>
<keyword evidence="4" id="KW-1185">Reference proteome</keyword>
<name>A0A060LZ38_9BACI</name>
<evidence type="ECO:0000313" key="4">
    <source>
        <dbReference type="Proteomes" id="UP000027142"/>
    </source>
</evidence>
<gene>
    <name evidence="3" type="ORF">BleG1_2898</name>
</gene>
<dbReference type="AlphaFoldDB" id="A0A060LZ38"/>
<feature type="domain" description="Gfo/Idh/MocA-like oxidoreductase N-terminal" evidence="1">
    <location>
        <begin position="2"/>
        <end position="121"/>
    </location>
</feature>